<organism evidence="2 3">
    <name type="scientific">Allacma fusca</name>
    <dbReference type="NCBI Taxonomy" id="39272"/>
    <lineage>
        <taxon>Eukaryota</taxon>
        <taxon>Metazoa</taxon>
        <taxon>Ecdysozoa</taxon>
        <taxon>Arthropoda</taxon>
        <taxon>Hexapoda</taxon>
        <taxon>Collembola</taxon>
        <taxon>Symphypleona</taxon>
        <taxon>Sminthuridae</taxon>
        <taxon>Allacma</taxon>
    </lineage>
</organism>
<feature type="compositionally biased region" description="Basic and acidic residues" evidence="1">
    <location>
        <begin position="78"/>
        <end position="93"/>
    </location>
</feature>
<accession>A0A8J2PE25</accession>
<evidence type="ECO:0000313" key="3">
    <source>
        <dbReference type="Proteomes" id="UP000708208"/>
    </source>
</evidence>
<reference evidence="2" key="1">
    <citation type="submission" date="2021-06" db="EMBL/GenBank/DDBJ databases">
        <authorList>
            <person name="Hodson N. C."/>
            <person name="Mongue J. A."/>
            <person name="Jaron S. K."/>
        </authorList>
    </citation>
    <scope>NUCLEOTIDE SEQUENCE</scope>
</reference>
<feature type="non-terminal residue" evidence="2">
    <location>
        <position position="215"/>
    </location>
</feature>
<evidence type="ECO:0000256" key="1">
    <source>
        <dbReference type="SAM" id="MobiDB-lite"/>
    </source>
</evidence>
<evidence type="ECO:0000313" key="2">
    <source>
        <dbReference type="EMBL" id="CAG7818278.1"/>
    </source>
</evidence>
<protein>
    <submittedName>
        <fullName evidence="2">Uncharacterized protein</fullName>
    </submittedName>
</protein>
<keyword evidence="3" id="KW-1185">Reference proteome</keyword>
<proteinExistence type="predicted"/>
<name>A0A8J2PE25_9HEXA</name>
<dbReference type="AlphaFoldDB" id="A0A8J2PE25"/>
<feature type="region of interest" description="Disordered" evidence="1">
    <location>
        <begin position="51"/>
        <end position="132"/>
    </location>
</feature>
<comment type="caution">
    <text evidence="2">The sequence shown here is derived from an EMBL/GenBank/DDBJ whole genome shotgun (WGS) entry which is preliminary data.</text>
</comment>
<feature type="compositionally biased region" description="Low complexity" evidence="1">
    <location>
        <begin position="120"/>
        <end position="132"/>
    </location>
</feature>
<dbReference type="Proteomes" id="UP000708208">
    <property type="component" value="Unassembled WGS sequence"/>
</dbReference>
<dbReference type="EMBL" id="CAJVCH010416602">
    <property type="protein sequence ID" value="CAG7818278.1"/>
    <property type="molecule type" value="Genomic_DNA"/>
</dbReference>
<sequence length="215" mass="23665">MSCKATDVEPECSKGFIPMSKITIDMSQLCKVLIANDELFDGCCVPQKCQNATTQEDSKGSRGFKLTESQNNLEDDDDKPKPREMLMSEDDHPVSGSEEETTMRSNAPASDTNDDKSSDVSESTSAESSMEVTVLRRTAHSAVVELPKNEQEAELSIALTSQLLKNPGSTDVWKVHRIPPGLPHITLSDLQPNTSYTLKYSFGAKEFPTVQFITE</sequence>
<gene>
    <name evidence="2" type="ORF">AFUS01_LOCUS28792</name>
</gene>